<gene>
    <name evidence="2" type="ORF">ACFPQ9_39555</name>
</gene>
<sequence length="192" mass="19319">MDPSPGTNPDPVGLYADGVRTMPAPAAGTSGSGSAGSPISGPDRPVDVRDLDPAPGSHSTGTGSGGLQAMSSGGNGGVQTTGFSGVDDPVALNRAGENSNQLASLVHSNGDVGEDAEMMGAVGSLSGDLWGGDLGVTLMNTLESWDKQARRLARTCGDIGDKCIMTAHNHVRTESANESEMNAVHASLPDFD</sequence>
<proteinExistence type="predicted"/>
<name>A0ABW0CXQ5_STRCD</name>
<evidence type="ECO:0000313" key="2">
    <source>
        <dbReference type="EMBL" id="MFC5219927.1"/>
    </source>
</evidence>
<dbReference type="RefSeq" id="WP_380864270.1">
    <property type="nucleotide sequence ID" value="NZ_JBHSKM010000044.1"/>
</dbReference>
<dbReference type="Gene3D" id="1.10.287.1060">
    <property type="entry name" value="ESAT-6-like"/>
    <property type="match status" value="1"/>
</dbReference>
<dbReference type="Proteomes" id="UP001596263">
    <property type="component" value="Unassembled WGS sequence"/>
</dbReference>
<reference evidence="3" key="1">
    <citation type="journal article" date="2019" name="Int. J. Syst. Evol. Microbiol.">
        <title>The Global Catalogue of Microorganisms (GCM) 10K type strain sequencing project: providing services to taxonomists for standard genome sequencing and annotation.</title>
        <authorList>
            <consortium name="The Broad Institute Genomics Platform"/>
            <consortium name="The Broad Institute Genome Sequencing Center for Infectious Disease"/>
            <person name="Wu L."/>
            <person name="Ma J."/>
        </authorList>
    </citation>
    <scope>NUCLEOTIDE SEQUENCE [LARGE SCALE GENOMIC DNA]</scope>
    <source>
        <strain evidence="3">KCTC 42586</strain>
    </source>
</reference>
<evidence type="ECO:0000313" key="3">
    <source>
        <dbReference type="Proteomes" id="UP001596263"/>
    </source>
</evidence>
<evidence type="ECO:0000256" key="1">
    <source>
        <dbReference type="SAM" id="MobiDB-lite"/>
    </source>
</evidence>
<keyword evidence="3" id="KW-1185">Reference proteome</keyword>
<feature type="region of interest" description="Disordered" evidence="1">
    <location>
        <begin position="1"/>
        <end position="93"/>
    </location>
</feature>
<protein>
    <submittedName>
        <fullName evidence="2">Uncharacterized protein</fullName>
    </submittedName>
</protein>
<dbReference type="EMBL" id="JBHSKM010000044">
    <property type="protein sequence ID" value="MFC5219927.1"/>
    <property type="molecule type" value="Genomic_DNA"/>
</dbReference>
<accession>A0ABW0CXQ5</accession>
<comment type="caution">
    <text evidence="2">The sequence shown here is derived from an EMBL/GenBank/DDBJ whole genome shotgun (WGS) entry which is preliminary data.</text>
</comment>
<organism evidence="2 3">
    <name type="scientific">Streptomyces coerulescens</name>
    <dbReference type="NCBI Taxonomy" id="29304"/>
    <lineage>
        <taxon>Bacteria</taxon>
        <taxon>Bacillati</taxon>
        <taxon>Actinomycetota</taxon>
        <taxon>Actinomycetes</taxon>
        <taxon>Kitasatosporales</taxon>
        <taxon>Streptomycetaceae</taxon>
        <taxon>Streptomyces</taxon>
    </lineage>
</organism>